<evidence type="ECO:0000256" key="2">
    <source>
        <dbReference type="ARBA" id="ARBA00022748"/>
    </source>
</evidence>
<dbReference type="EMBL" id="CP157485">
    <property type="protein sequence ID" value="XBO49058.1"/>
    <property type="molecule type" value="Genomic_DNA"/>
</dbReference>
<keyword evidence="5" id="KW-0472">Membrane</keyword>
<dbReference type="InterPro" id="IPR012336">
    <property type="entry name" value="Thioredoxin-like_fold"/>
</dbReference>
<keyword evidence="3" id="KW-1015">Disulfide bond</keyword>
<dbReference type="RefSeq" id="WP_406826391.1">
    <property type="nucleotide sequence ID" value="NZ_CP157485.1"/>
</dbReference>
<dbReference type="AlphaFoldDB" id="A0AAU7K962"/>
<evidence type="ECO:0000256" key="5">
    <source>
        <dbReference type="SAM" id="Phobius"/>
    </source>
</evidence>
<organism evidence="7">
    <name type="scientific">Pedobacter sp. KACC 23697</name>
    <dbReference type="NCBI Taxonomy" id="3149230"/>
    <lineage>
        <taxon>Bacteria</taxon>
        <taxon>Pseudomonadati</taxon>
        <taxon>Bacteroidota</taxon>
        <taxon>Sphingobacteriia</taxon>
        <taxon>Sphingobacteriales</taxon>
        <taxon>Sphingobacteriaceae</taxon>
        <taxon>Pedobacter</taxon>
    </lineage>
</organism>
<protein>
    <submittedName>
        <fullName evidence="7">TlpA disulfide reductase family protein</fullName>
    </submittedName>
</protein>
<dbReference type="PROSITE" id="PS51352">
    <property type="entry name" value="THIOREDOXIN_2"/>
    <property type="match status" value="1"/>
</dbReference>
<dbReference type="InterPro" id="IPR050553">
    <property type="entry name" value="Thioredoxin_ResA/DsbE_sf"/>
</dbReference>
<dbReference type="PANTHER" id="PTHR42852:SF6">
    <property type="entry name" value="THIOL:DISULFIDE INTERCHANGE PROTEIN DSBE"/>
    <property type="match status" value="1"/>
</dbReference>
<dbReference type="PANTHER" id="PTHR42852">
    <property type="entry name" value="THIOL:DISULFIDE INTERCHANGE PROTEIN DSBE"/>
    <property type="match status" value="1"/>
</dbReference>
<dbReference type="CDD" id="cd02966">
    <property type="entry name" value="TlpA_like_family"/>
    <property type="match status" value="1"/>
</dbReference>
<name>A0AAU7K962_9SPHI</name>
<evidence type="ECO:0000256" key="3">
    <source>
        <dbReference type="ARBA" id="ARBA00023157"/>
    </source>
</evidence>
<dbReference type="InterPro" id="IPR013766">
    <property type="entry name" value="Thioredoxin_domain"/>
</dbReference>
<evidence type="ECO:0000259" key="6">
    <source>
        <dbReference type="PROSITE" id="PS51352"/>
    </source>
</evidence>
<keyword evidence="5" id="KW-0812">Transmembrane</keyword>
<dbReference type="InterPro" id="IPR036249">
    <property type="entry name" value="Thioredoxin-like_sf"/>
</dbReference>
<evidence type="ECO:0000256" key="1">
    <source>
        <dbReference type="ARBA" id="ARBA00004196"/>
    </source>
</evidence>
<dbReference type="Pfam" id="PF13905">
    <property type="entry name" value="Thioredoxin_8"/>
    <property type="match status" value="1"/>
</dbReference>
<dbReference type="Gene3D" id="3.40.30.10">
    <property type="entry name" value="Glutaredoxin"/>
    <property type="match status" value="1"/>
</dbReference>
<reference evidence="7" key="1">
    <citation type="submission" date="2024-05" db="EMBL/GenBank/DDBJ databases">
        <authorList>
            <person name="Kim S."/>
            <person name="Heo J."/>
            <person name="Choi H."/>
            <person name="Choi Y."/>
            <person name="Kwon S.-W."/>
            <person name="Kim Y."/>
        </authorList>
    </citation>
    <scope>NUCLEOTIDE SEQUENCE</scope>
    <source>
        <strain evidence="7">KACC 23697</strain>
    </source>
</reference>
<dbReference type="GO" id="GO:0017004">
    <property type="term" value="P:cytochrome complex assembly"/>
    <property type="evidence" value="ECO:0007669"/>
    <property type="project" value="UniProtKB-KW"/>
</dbReference>
<feature type="domain" description="Thioredoxin" evidence="6">
    <location>
        <begin position="330"/>
        <end position="506"/>
    </location>
</feature>
<keyword evidence="5" id="KW-1133">Transmembrane helix</keyword>
<comment type="subcellular location">
    <subcellularLocation>
        <location evidence="1">Cell envelope</location>
    </subcellularLocation>
</comment>
<dbReference type="GO" id="GO:0030313">
    <property type="term" value="C:cell envelope"/>
    <property type="evidence" value="ECO:0007669"/>
    <property type="project" value="UniProtKB-SubCell"/>
</dbReference>
<evidence type="ECO:0000313" key="7">
    <source>
        <dbReference type="EMBL" id="XBO49058.1"/>
    </source>
</evidence>
<proteinExistence type="predicted"/>
<accession>A0AAU7K962</accession>
<dbReference type="SUPFAM" id="SSF52833">
    <property type="entry name" value="Thioredoxin-like"/>
    <property type="match status" value="1"/>
</dbReference>
<keyword evidence="4" id="KW-0676">Redox-active center</keyword>
<sequence length="506" mass="58224">MIRKTKLYIIYLFIPFLSLVINPILGSGKDIPNILEGKAKLIGKITNLNDENNDKISINVTVPHLISGEFVKYKAVADQSGKFSIDVDVETDISRIVFSTSLNPTKFLVFKLKSGTDNRIDIVYNSNADIKNIKVVPDMNENDITLYFDLMGEMIQSPIALKAQPLYDKSPDYFLNYAKSLLSEIYLPVKNNTLISKDLKNVLYNDFRLFLYQGAVFDYDKAMSANYFRTNSDKNKMPSIQKIDRSYYRFLKDLQLDDPQYLYSAAFIEFQKKILQNEILAIPRIGDTDIPSWLESTKTILSNLLGFKGGQYYDILVANAYSLQMTEQLSPLSKKQKDNILNYWGNGEIAKVLFKKNKEVAELDKYKSPVVVNDVSKIAADKVIETIVSKHKGKVILIDMWATWCSPCLEAMQRFRPTKAEFHDKEVVFVYLTNGSSPLKLWEEKIKGIGNEHYYLNDKQWEYVMTQFEFNYIPSYLLYNKRGELVNKFSALPEIEEIKSMINGLL</sequence>
<evidence type="ECO:0000256" key="4">
    <source>
        <dbReference type="ARBA" id="ARBA00023284"/>
    </source>
</evidence>
<gene>
    <name evidence="7" type="ORF">ABEG20_05510</name>
</gene>
<keyword evidence="2" id="KW-0201">Cytochrome c-type biogenesis</keyword>
<feature type="transmembrane region" description="Helical" evidence="5">
    <location>
        <begin position="7"/>
        <end position="25"/>
    </location>
</feature>